<proteinExistence type="predicted"/>
<evidence type="ECO:0000313" key="1">
    <source>
        <dbReference type="EMBL" id="CAB4151956.1"/>
    </source>
</evidence>
<gene>
    <name evidence="1" type="ORF">UFOVP589_46</name>
</gene>
<reference evidence="1" key="1">
    <citation type="submission" date="2020-04" db="EMBL/GenBank/DDBJ databases">
        <authorList>
            <person name="Chiriac C."/>
            <person name="Salcher M."/>
            <person name="Ghai R."/>
            <person name="Kavagutti S V."/>
        </authorList>
    </citation>
    <scope>NUCLEOTIDE SEQUENCE</scope>
</reference>
<dbReference type="EMBL" id="LR796567">
    <property type="protein sequence ID" value="CAB4151956.1"/>
    <property type="molecule type" value="Genomic_DNA"/>
</dbReference>
<sequence length="135" mass="15172">MEQLSMKGLNMKDQEKSVYEQYPDIFDEFKKRFPNIFALSKVMVGTSQMNDAMGASHGCVEHWVNRRNEPGGGSERWAGQYLLRFANSQSAAPEVKPAQPVSASMFLVSVPESAKVKADMLMNMMRNIGCEIVDF</sequence>
<organism evidence="1">
    <name type="scientific">uncultured Caudovirales phage</name>
    <dbReference type="NCBI Taxonomy" id="2100421"/>
    <lineage>
        <taxon>Viruses</taxon>
        <taxon>Duplodnaviria</taxon>
        <taxon>Heunggongvirae</taxon>
        <taxon>Uroviricota</taxon>
        <taxon>Caudoviricetes</taxon>
        <taxon>Peduoviridae</taxon>
        <taxon>Maltschvirus</taxon>
        <taxon>Maltschvirus maltsch</taxon>
    </lineage>
</organism>
<protein>
    <submittedName>
        <fullName evidence="1">Uncharacterized protein</fullName>
    </submittedName>
</protein>
<accession>A0A6J5N3U3</accession>
<name>A0A6J5N3U3_9CAUD</name>